<keyword evidence="11" id="KW-1185">Reference proteome</keyword>
<dbReference type="EMBL" id="OC916233">
    <property type="protein sequence ID" value="CAD7643594.1"/>
    <property type="molecule type" value="Genomic_DNA"/>
</dbReference>
<keyword evidence="4" id="KW-0805">Transcription regulation</keyword>
<evidence type="ECO:0000256" key="6">
    <source>
        <dbReference type="ARBA" id="ARBA00023163"/>
    </source>
</evidence>
<organism evidence="10">
    <name type="scientific">Oppiella nova</name>
    <dbReference type="NCBI Taxonomy" id="334625"/>
    <lineage>
        <taxon>Eukaryota</taxon>
        <taxon>Metazoa</taxon>
        <taxon>Ecdysozoa</taxon>
        <taxon>Arthropoda</taxon>
        <taxon>Chelicerata</taxon>
        <taxon>Arachnida</taxon>
        <taxon>Acari</taxon>
        <taxon>Acariformes</taxon>
        <taxon>Sarcoptiformes</taxon>
        <taxon>Oribatida</taxon>
        <taxon>Brachypylina</taxon>
        <taxon>Oppioidea</taxon>
        <taxon>Oppiidae</taxon>
        <taxon>Oppiella</taxon>
    </lineage>
</organism>
<dbReference type="GO" id="GO:0000978">
    <property type="term" value="F:RNA polymerase II cis-regulatory region sequence-specific DNA binding"/>
    <property type="evidence" value="ECO:0007669"/>
    <property type="project" value="TreeGrafter"/>
</dbReference>
<reference evidence="10" key="1">
    <citation type="submission" date="2020-11" db="EMBL/GenBank/DDBJ databases">
        <authorList>
            <person name="Tran Van P."/>
        </authorList>
    </citation>
    <scope>NUCLEOTIDE SEQUENCE</scope>
</reference>
<dbReference type="GO" id="GO:0030154">
    <property type="term" value="P:cell differentiation"/>
    <property type="evidence" value="ECO:0007669"/>
    <property type="project" value="TreeGrafter"/>
</dbReference>
<dbReference type="GO" id="GO:0004879">
    <property type="term" value="F:nuclear receptor activity"/>
    <property type="evidence" value="ECO:0007669"/>
    <property type="project" value="TreeGrafter"/>
</dbReference>
<keyword evidence="7" id="KW-0675">Receptor</keyword>
<evidence type="ECO:0000313" key="10">
    <source>
        <dbReference type="EMBL" id="CAD7643594.1"/>
    </source>
</evidence>
<dbReference type="Gene3D" id="1.10.565.10">
    <property type="entry name" value="Retinoid X Receptor"/>
    <property type="match status" value="2"/>
</dbReference>
<keyword evidence="6" id="KW-0804">Transcription</keyword>
<evidence type="ECO:0000256" key="5">
    <source>
        <dbReference type="ARBA" id="ARBA00023125"/>
    </source>
</evidence>
<evidence type="ECO:0000256" key="2">
    <source>
        <dbReference type="ARBA" id="ARBA00022771"/>
    </source>
</evidence>
<keyword evidence="1" id="KW-0479">Metal-binding</keyword>
<dbReference type="InterPro" id="IPR050234">
    <property type="entry name" value="Nuclear_hormone_rcpt_NR1"/>
</dbReference>
<keyword evidence="8" id="KW-0539">Nucleus</keyword>
<evidence type="ECO:0000256" key="8">
    <source>
        <dbReference type="ARBA" id="ARBA00023242"/>
    </source>
</evidence>
<dbReference type="SMART" id="SM00399">
    <property type="entry name" value="ZnF_C4"/>
    <property type="match status" value="1"/>
</dbReference>
<dbReference type="PANTHER" id="PTHR24082">
    <property type="entry name" value="NUCLEAR HORMONE RECEPTOR"/>
    <property type="match status" value="1"/>
</dbReference>
<evidence type="ECO:0000313" key="11">
    <source>
        <dbReference type="Proteomes" id="UP000728032"/>
    </source>
</evidence>
<keyword evidence="2" id="KW-0863">Zinc-finger</keyword>
<evidence type="ECO:0000256" key="4">
    <source>
        <dbReference type="ARBA" id="ARBA00023015"/>
    </source>
</evidence>
<dbReference type="AlphaFoldDB" id="A0A7R9QG28"/>
<dbReference type="Gene3D" id="3.30.50.10">
    <property type="entry name" value="Erythroid Transcription Factor GATA-1, subunit A"/>
    <property type="match status" value="1"/>
</dbReference>
<dbReference type="InterPro" id="IPR001628">
    <property type="entry name" value="Znf_hrmn_rcpt"/>
</dbReference>
<name>A0A7R9QG28_9ACAR</name>
<dbReference type="PROSITE" id="PS51030">
    <property type="entry name" value="NUCLEAR_REC_DBD_2"/>
    <property type="match status" value="1"/>
</dbReference>
<proteinExistence type="predicted"/>
<dbReference type="Pfam" id="PF00105">
    <property type="entry name" value="zf-C4"/>
    <property type="match status" value="1"/>
</dbReference>
<sequence length="354" mass="40813">MPKKREPKICGVCGGKAIAKNFGAMSCGPCKAFFRRNAIQNREWILNDEQKEVIKKRLQENRQLKLMSQKVDNSVANSCDSLTESSDTNDSNSSKNCDLKVSQYMERDVCFKSQEFIDNNDNYYDNSGTHSSNGCDITTNSSMIAIWRPITDYSNTFNERESIYLSELLSAMDMIRDPVPTNAQDLTSFEEIHRIMTLRLDMGVRDIIKVTKTLSAFQSVSETDRYILVKYSCVEICLLRSALVFDYQTEYWTNNEESFCMKLDVIKHSSLAVYNAYKKFQQKVYLYLLRRYMQLKYRSDGGIKYAKILNVLNDLHLLGHLQRQSGSQKDPKQLGPLLTEVYDTNSHTPVNHMN</sequence>
<evidence type="ECO:0000256" key="1">
    <source>
        <dbReference type="ARBA" id="ARBA00022723"/>
    </source>
</evidence>
<feature type="domain" description="Nuclear receptor" evidence="9">
    <location>
        <begin position="7"/>
        <end position="44"/>
    </location>
</feature>
<evidence type="ECO:0000256" key="7">
    <source>
        <dbReference type="ARBA" id="ARBA00023170"/>
    </source>
</evidence>
<dbReference type="GO" id="GO:0008270">
    <property type="term" value="F:zinc ion binding"/>
    <property type="evidence" value="ECO:0007669"/>
    <property type="project" value="UniProtKB-KW"/>
</dbReference>
<evidence type="ECO:0000259" key="9">
    <source>
        <dbReference type="PROSITE" id="PS51030"/>
    </source>
</evidence>
<dbReference type="GO" id="GO:0000122">
    <property type="term" value="P:negative regulation of transcription by RNA polymerase II"/>
    <property type="evidence" value="ECO:0007669"/>
    <property type="project" value="TreeGrafter"/>
</dbReference>
<protein>
    <recommendedName>
        <fullName evidence="9">Nuclear receptor domain-containing protein</fullName>
    </recommendedName>
</protein>
<dbReference type="PANTHER" id="PTHR24082:SF283">
    <property type="entry name" value="NUCLEAR HORMONE RECEPTOR HR96"/>
    <property type="match status" value="1"/>
</dbReference>
<dbReference type="InterPro" id="IPR035500">
    <property type="entry name" value="NHR-like_dom_sf"/>
</dbReference>
<dbReference type="OrthoDB" id="10525662at2759"/>
<dbReference type="EMBL" id="CAJPVJ010001408">
    <property type="protein sequence ID" value="CAG2164666.1"/>
    <property type="molecule type" value="Genomic_DNA"/>
</dbReference>
<dbReference type="InterPro" id="IPR013088">
    <property type="entry name" value="Znf_NHR/GATA"/>
</dbReference>
<keyword evidence="3" id="KW-0862">Zinc</keyword>
<evidence type="ECO:0000256" key="3">
    <source>
        <dbReference type="ARBA" id="ARBA00022833"/>
    </source>
</evidence>
<accession>A0A7R9QG28</accession>
<keyword evidence="5" id="KW-0238">DNA-binding</keyword>
<dbReference type="GO" id="GO:0045944">
    <property type="term" value="P:positive regulation of transcription by RNA polymerase II"/>
    <property type="evidence" value="ECO:0007669"/>
    <property type="project" value="TreeGrafter"/>
</dbReference>
<dbReference type="SUPFAM" id="SSF48508">
    <property type="entry name" value="Nuclear receptor ligand-binding domain"/>
    <property type="match status" value="1"/>
</dbReference>
<dbReference type="Proteomes" id="UP000728032">
    <property type="component" value="Unassembled WGS sequence"/>
</dbReference>
<dbReference type="SUPFAM" id="SSF57716">
    <property type="entry name" value="Glucocorticoid receptor-like (DNA-binding domain)"/>
    <property type="match status" value="1"/>
</dbReference>
<gene>
    <name evidence="10" type="ORF">ONB1V03_LOCUS4216</name>
</gene>